<accession>A0A8B8CP08</accession>
<feature type="compositionally biased region" description="Basic and acidic residues" evidence="2">
    <location>
        <begin position="167"/>
        <end position="183"/>
    </location>
</feature>
<dbReference type="SUPFAM" id="SSF57756">
    <property type="entry name" value="Retrovirus zinc finger-like domains"/>
    <property type="match status" value="1"/>
</dbReference>
<dbReference type="PROSITE" id="PS50158">
    <property type="entry name" value="ZF_CCHC"/>
    <property type="match status" value="1"/>
</dbReference>
<sequence length="209" mass="24190">MEPQQMETLLSKVSDVIDSKLASLEVKITKQQKQQHEQQMCKIQEVSDKTFVFKRKGNEAQFKFNNTVREKMVQANTHINDGDAESAFHSITEGIELIDNRQKLVKLADSSKNGWRTVQEYTQHELAENEEDEKRIFKAELRAERKMKEERVQKARIQRRARPYPTDPDKPAPERPNKPDGNKKPGTCYKCGYPGHWARDCSGEAQTKS</sequence>
<proteinExistence type="predicted"/>
<dbReference type="KEGG" id="cvn:111111889"/>
<dbReference type="InterPro" id="IPR001878">
    <property type="entry name" value="Znf_CCHC"/>
</dbReference>
<dbReference type="InterPro" id="IPR036875">
    <property type="entry name" value="Znf_CCHC_sf"/>
</dbReference>
<evidence type="ECO:0000313" key="5">
    <source>
        <dbReference type="RefSeq" id="XP_022304791.1"/>
    </source>
</evidence>
<evidence type="ECO:0000313" key="6">
    <source>
        <dbReference type="RefSeq" id="XP_022317583.1"/>
    </source>
</evidence>
<protein>
    <submittedName>
        <fullName evidence="5">Uncharacterized protein LOC111111889</fullName>
    </submittedName>
    <submittedName>
        <fullName evidence="6">Uncharacterized protein LOC111120867</fullName>
    </submittedName>
</protein>
<dbReference type="GeneID" id="111120867"/>
<gene>
    <name evidence="6" type="primary">LOC111120867</name>
    <name evidence="5" type="synonym">LOC111111889</name>
</gene>
<feature type="domain" description="CCHC-type" evidence="3">
    <location>
        <begin position="188"/>
        <end position="201"/>
    </location>
</feature>
<keyword evidence="1" id="KW-0862">Zinc</keyword>
<dbReference type="Gene3D" id="4.10.60.10">
    <property type="entry name" value="Zinc finger, CCHC-type"/>
    <property type="match status" value="1"/>
</dbReference>
<evidence type="ECO:0000256" key="2">
    <source>
        <dbReference type="SAM" id="MobiDB-lite"/>
    </source>
</evidence>
<dbReference type="AlphaFoldDB" id="A0A8B8CP08"/>
<evidence type="ECO:0000256" key="1">
    <source>
        <dbReference type="PROSITE-ProRule" id="PRU00047"/>
    </source>
</evidence>
<organism evidence="4 6">
    <name type="scientific">Crassostrea virginica</name>
    <name type="common">Eastern oyster</name>
    <dbReference type="NCBI Taxonomy" id="6565"/>
    <lineage>
        <taxon>Eukaryota</taxon>
        <taxon>Metazoa</taxon>
        <taxon>Spiralia</taxon>
        <taxon>Lophotrochozoa</taxon>
        <taxon>Mollusca</taxon>
        <taxon>Bivalvia</taxon>
        <taxon>Autobranchia</taxon>
        <taxon>Pteriomorphia</taxon>
        <taxon>Ostreida</taxon>
        <taxon>Ostreoidea</taxon>
        <taxon>Ostreidae</taxon>
        <taxon>Crassostrea</taxon>
    </lineage>
</organism>
<evidence type="ECO:0000313" key="4">
    <source>
        <dbReference type="Proteomes" id="UP000694844"/>
    </source>
</evidence>
<dbReference type="GO" id="GO:0003676">
    <property type="term" value="F:nucleic acid binding"/>
    <property type="evidence" value="ECO:0007669"/>
    <property type="project" value="InterPro"/>
</dbReference>
<keyword evidence="1" id="KW-0479">Metal-binding</keyword>
<keyword evidence="4" id="KW-1185">Reference proteome</keyword>
<dbReference type="SMART" id="SM00343">
    <property type="entry name" value="ZnF_C2HC"/>
    <property type="match status" value="1"/>
</dbReference>
<dbReference type="RefSeq" id="XP_022304791.1">
    <property type="nucleotide sequence ID" value="XM_022449083.1"/>
</dbReference>
<name>A0A8B8CP08_CRAVI</name>
<dbReference type="Pfam" id="PF00098">
    <property type="entry name" value="zf-CCHC"/>
    <property type="match status" value="1"/>
</dbReference>
<dbReference type="OrthoDB" id="6153280at2759"/>
<reference evidence="5 6" key="1">
    <citation type="submission" date="2025-04" db="UniProtKB">
        <authorList>
            <consortium name="RefSeq"/>
        </authorList>
    </citation>
    <scope>IDENTIFICATION</scope>
    <source>
        <tissue evidence="5 6">Whole sample</tissue>
    </source>
</reference>
<dbReference type="RefSeq" id="XP_022317583.1">
    <property type="nucleotide sequence ID" value="XM_022461875.1"/>
</dbReference>
<keyword evidence="1" id="KW-0863">Zinc-finger</keyword>
<dbReference type="Proteomes" id="UP000694844">
    <property type="component" value="Chromosome 2"/>
</dbReference>
<dbReference type="Proteomes" id="UP000694844">
    <property type="component" value="Chromosome 9"/>
</dbReference>
<evidence type="ECO:0000259" key="3">
    <source>
        <dbReference type="PROSITE" id="PS50158"/>
    </source>
</evidence>
<dbReference type="KEGG" id="cvn:111120867"/>
<feature type="region of interest" description="Disordered" evidence="2">
    <location>
        <begin position="147"/>
        <end position="189"/>
    </location>
</feature>
<dbReference type="GO" id="GO:0008270">
    <property type="term" value="F:zinc ion binding"/>
    <property type="evidence" value="ECO:0007669"/>
    <property type="project" value="UniProtKB-KW"/>
</dbReference>